<name>A0A077QCM3_XENBV</name>
<dbReference type="EMBL" id="CBTB010000202">
    <property type="protein sequence ID" value="CDH33912.1"/>
    <property type="molecule type" value="Genomic_DNA"/>
</dbReference>
<comment type="caution">
    <text evidence="1">The sequence shown here is derived from an EMBL/GenBank/DDBJ whole genome shotgun (WGS) entry which is preliminary data.</text>
</comment>
<accession>A0A077QCM3</accession>
<reference evidence="1" key="1">
    <citation type="submission" date="2013-07" db="EMBL/GenBank/DDBJ databases">
        <title>Sub-species coevolution in mutualistic symbiosis.</title>
        <authorList>
            <person name="Murfin K."/>
            <person name="Klassen J."/>
            <person name="Lee M."/>
            <person name="Forst S."/>
            <person name="Stock P."/>
            <person name="Goodrich-Blair H."/>
        </authorList>
    </citation>
    <scope>NUCLEOTIDE SEQUENCE [LARGE SCALE GENOMIC DNA]</scope>
    <source>
        <strain evidence="1">Intermedium</strain>
    </source>
</reference>
<dbReference type="Proteomes" id="UP000028480">
    <property type="component" value="Unassembled WGS sequence"/>
</dbReference>
<dbReference type="AlphaFoldDB" id="A0A077QCM3"/>
<organism evidence="1">
    <name type="scientific">Xenorhabdus bovienii str. Intermedium</name>
    <dbReference type="NCBI Taxonomy" id="1379677"/>
    <lineage>
        <taxon>Bacteria</taxon>
        <taxon>Pseudomonadati</taxon>
        <taxon>Pseudomonadota</taxon>
        <taxon>Gammaproteobacteria</taxon>
        <taxon>Enterobacterales</taxon>
        <taxon>Morganellaceae</taxon>
        <taxon>Xenorhabdus</taxon>
    </lineage>
</organism>
<evidence type="ECO:0000313" key="1">
    <source>
        <dbReference type="EMBL" id="CDH33912.1"/>
    </source>
</evidence>
<protein>
    <submittedName>
        <fullName evidence="1">Uncharacterized protein</fullName>
    </submittedName>
</protein>
<sequence length="64" mass="7425">MYRLAAPIRQSMYIMQGWLQAIRGLGLVQQTGFPFDAISEAQYWATHITKCSIKRMGYIRSQNK</sequence>
<gene>
    <name evidence="1" type="ORF">XBI1_2800038</name>
</gene>
<proteinExistence type="predicted"/>
<dbReference type="HOGENOM" id="CLU_2866784_0_0_6"/>